<dbReference type="InterPro" id="IPR003594">
    <property type="entry name" value="HATPase_dom"/>
</dbReference>
<dbReference type="PRINTS" id="PR00344">
    <property type="entry name" value="BCTRLSENSOR"/>
</dbReference>
<feature type="transmembrane region" description="Helical" evidence="14">
    <location>
        <begin position="170"/>
        <end position="190"/>
    </location>
</feature>
<keyword evidence="8" id="KW-0547">Nucleotide-binding</keyword>
<keyword evidence="5" id="KW-0597">Phosphoprotein</keyword>
<dbReference type="EC" id="2.7.13.3" evidence="3"/>
<dbReference type="CDD" id="cd00075">
    <property type="entry name" value="HATPase"/>
    <property type="match status" value="1"/>
</dbReference>
<feature type="transmembrane region" description="Helical" evidence="14">
    <location>
        <begin position="12"/>
        <end position="32"/>
    </location>
</feature>
<dbReference type="CDD" id="cd00082">
    <property type="entry name" value="HisKA"/>
    <property type="match status" value="1"/>
</dbReference>
<evidence type="ECO:0000256" key="11">
    <source>
        <dbReference type="ARBA" id="ARBA00022989"/>
    </source>
</evidence>
<dbReference type="CDD" id="cd06225">
    <property type="entry name" value="HAMP"/>
    <property type="match status" value="1"/>
</dbReference>
<evidence type="ECO:0000259" key="15">
    <source>
        <dbReference type="PROSITE" id="PS50109"/>
    </source>
</evidence>
<dbReference type="Proteomes" id="UP000000271">
    <property type="component" value="Chromosome"/>
</dbReference>
<dbReference type="SMART" id="SM00388">
    <property type="entry name" value="HisKA"/>
    <property type="match status" value="1"/>
</dbReference>
<dbReference type="Pfam" id="PF00672">
    <property type="entry name" value="HAMP"/>
    <property type="match status" value="1"/>
</dbReference>
<feature type="domain" description="Histidine kinase" evidence="15">
    <location>
        <begin position="251"/>
        <end position="468"/>
    </location>
</feature>
<dbReference type="Gene3D" id="1.10.287.130">
    <property type="match status" value="1"/>
</dbReference>
<keyword evidence="4" id="KW-1003">Cell membrane</keyword>
<dbReference type="InterPro" id="IPR005467">
    <property type="entry name" value="His_kinase_dom"/>
</dbReference>
<evidence type="ECO:0000256" key="10">
    <source>
        <dbReference type="ARBA" id="ARBA00022840"/>
    </source>
</evidence>
<dbReference type="PROSITE" id="PS50109">
    <property type="entry name" value="HIS_KIN"/>
    <property type="match status" value="1"/>
</dbReference>
<evidence type="ECO:0000256" key="2">
    <source>
        <dbReference type="ARBA" id="ARBA00004651"/>
    </source>
</evidence>
<evidence type="ECO:0000256" key="14">
    <source>
        <dbReference type="SAM" id="Phobius"/>
    </source>
</evidence>
<keyword evidence="7 14" id="KW-0812">Transmembrane</keyword>
<evidence type="ECO:0000259" key="16">
    <source>
        <dbReference type="PROSITE" id="PS50885"/>
    </source>
</evidence>
<dbReference type="FunFam" id="3.30.565.10:FF:000006">
    <property type="entry name" value="Sensor histidine kinase WalK"/>
    <property type="match status" value="1"/>
</dbReference>
<dbReference type="PROSITE" id="PS50885">
    <property type="entry name" value="HAMP"/>
    <property type="match status" value="1"/>
</dbReference>
<comment type="catalytic activity">
    <reaction evidence="1">
        <text>ATP + protein L-histidine = ADP + protein N-phospho-L-histidine.</text>
        <dbReference type="EC" id="2.7.13.3"/>
    </reaction>
</comment>
<organism evidence="17 18">
    <name type="scientific">Bacillus selenitireducens (strain ATCC 700615 / DSM 15326 / MLS10)</name>
    <dbReference type="NCBI Taxonomy" id="439292"/>
    <lineage>
        <taxon>Bacteria</taxon>
        <taxon>Bacillati</taxon>
        <taxon>Bacillota</taxon>
        <taxon>Bacilli</taxon>
        <taxon>Bacillales</taxon>
        <taxon>Bacillaceae</taxon>
        <taxon>Salisediminibacterium</taxon>
    </lineage>
</organism>
<evidence type="ECO:0000256" key="13">
    <source>
        <dbReference type="ARBA" id="ARBA00023136"/>
    </source>
</evidence>
<evidence type="ECO:0000313" key="18">
    <source>
        <dbReference type="Proteomes" id="UP000000271"/>
    </source>
</evidence>
<dbReference type="InterPro" id="IPR036890">
    <property type="entry name" value="HATPase_C_sf"/>
</dbReference>
<keyword evidence="12" id="KW-0902">Two-component regulatory system</keyword>
<dbReference type="SMART" id="SM00304">
    <property type="entry name" value="HAMP"/>
    <property type="match status" value="1"/>
</dbReference>
<evidence type="ECO:0000256" key="3">
    <source>
        <dbReference type="ARBA" id="ARBA00012438"/>
    </source>
</evidence>
<dbReference type="SMART" id="SM00387">
    <property type="entry name" value="HATPase_c"/>
    <property type="match status" value="1"/>
</dbReference>
<keyword evidence="11 14" id="KW-1133">Transmembrane helix</keyword>
<dbReference type="KEGG" id="bse:Bsel_1486"/>
<dbReference type="PANTHER" id="PTHR45528">
    <property type="entry name" value="SENSOR HISTIDINE KINASE CPXA"/>
    <property type="match status" value="1"/>
</dbReference>
<dbReference type="eggNOG" id="COG5002">
    <property type="taxonomic scope" value="Bacteria"/>
</dbReference>
<accession>D6XT62</accession>
<evidence type="ECO:0000313" key="17">
    <source>
        <dbReference type="EMBL" id="ADH98998.1"/>
    </source>
</evidence>
<comment type="subcellular location">
    <subcellularLocation>
        <location evidence="2">Cell membrane</location>
        <topology evidence="2">Multi-pass membrane protein</topology>
    </subcellularLocation>
</comment>
<dbReference type="GO" id="GO:0000155">
    <property type="term" value="F:phosphorelay sensor kinase activity"/>
    <property type="evidence" value="ECO:0007669"/>
    <property type="project" value="InterPro"/>
</dbReference>
<evidence type="ECO:0000256" key="7">
    <source>
        <dbReference type="ARBA" id="ARBA00022692"/>
    </source>
</evidence>
<evidence type="ECO:0000256" key="1">
    <source>
        <dbReference type="ARBA" id="ARBA00000085"/>
    </source>
</evidence>
<dbReference type="InterPro" id="IPR003660">
    <property type="entry name" value="HAMP_dom"/>
</dbReference>
<dbReference type="GO" id="GO:0005524">
    <property type="term" value="F:ATP binding"/>
    <property type="evidence" value="ECO:0007669"/>
    <property type="project" value="UniProtKB-KW"/>
</dbReference>
<dbReference type="Gene3D" id="3.30.565.10">
    <property type="entry name" value="Histidine kinase-like ATPase, C-terminal domain"/>
    <property type="match status" value="1"/>
</dbReference>
<dbReference type="Gene3D" id="6.10.340.10">
    <property type="match status" value="1"/>
</dbReference>
<dbReference type="InterPro" id="IPR036097">
    <property type="entry name" value="HisK_dim/P_sf"/>
</dbReference>
<dbReference type="InterPro" id="IPR004358">
    <property type="entry name" value="Sig_transdc_His_kin-like_C"/>
</dbReference>
<dbReference type="Pfam" id="PF00512">
    <property type="entry name" value="HisKA"/>
    <property type="match status" value="1"/>
</dbReference>
<dbReference type="EMBL" id="CP001791">
    <property type="protein sequence ID" value="ADH98998.1"/>
    <property type="molecule type" value="Genomic_DNA"/>
</dbReference>
<dbReference type="OrthoDB" id="3436at2"/>
<evidence type="ECO:0000256" key="12">
    <source>
        <dbReference type="ARBA" id="ARBA00023012"/>
    </source>
</evidence>
<keyword evidence="10" id="KW-0067">ATP-binding</keyword>
<evidence type="ECO:0000256" key="4">
    <source>
        <dbReference type="ARBA" id="ARBA00022475"/>
    </source>
</evidence>
<keyword evidence="6" id="KW-0808">Transferase</keyword>
<keyword evidence="13 14" id="KW-0472">Membrane</keyword>
<dbReference type="Pfam" id="PF02518">
    <property type="entry name" value="HATPase_c"/>
    <property type="match status" value="1"/>
</dbReference>
<dbReference type="InterPro" id="IPR050398">
    <property type="entry name" value="HssS/ArlS-like"/>
</dbReference>
<dbReference type="SUPFAM" id="SSF47384">
    <property type="entry name" value="Homodimeric domain of signal transducing histidine kinase"/>
    <property type="match status" value="1"/>
</dbReference>
<feature type="domain" description="HAMP" evidence="16">
    <location>
        <begin position="191"/>
        <end position="243"/>
    </location>
</feature>
<reference evidence="17" key="1">
    <citation type="submission" date="2009-10" db="EMBL/GenBank/DDBJ databases">
        <title>Complete sequence of Bacillus selenitireducens MLS10.</title>
        <authorList>
            <consortium name="US DOE Joint Genome Institute"/>
            <person name="Lucas S."/>
            <person name="Copeland A."/>
            <person name="Lapidus A."/>
            <person name="Glavina del Rio T."/>
            <person name="Dalin E."/>
            <person name="Tice H."/>
            <person name="Bruce D."/>
            <person name="Goodwin L."/>
            <person name="Pitluck S."/>
            <person name="Sims D."/>
            <person name="Brettin T."/>
            <person name="Detter J.C."/>
            <person name="Han C."/>
            <person name="Larimer F."/>
            <person name="Land M."/>
            <person name="Hauser L."/>
            <person name="Kyrpides N."/>
            <person name="Ovchinnikova G."/>
            <person name="Stolz J."/>
        </authorList>
    </citation>
    <scope>NUCLEOTIDE SEQUENCE [LARGE SCALE GENOMIC DNA]</scope>
    <source>
        <strain evidence="17">MLS10</strain>
    </source>
</reference>
<evidence type="ECO:0000256" key="8">
    <source>
        <dbReference type="ARBA" id="ARBA00022741"/>
    </source>
</evidence>
<evidence type="ECO:0000256" key="5">
    <source>
        <dbReference type="ARBA" id="ARBA00022553"/>
    </source>
</evidence>
<dbReference type="HOGENOM" id="CLU_000445_89_6_9"/>
<dbReference type="SUPFAM" id="SSF158472">
    <property type="entry name" value="HAMP domain-like"/>
    <property type="match status" value="1"/>
</dbReference>
<protein>
    <recommendedName>
        <fullName evidence="3">histidine kinase</fullName>
        <ecNumber evidence="3">2.7.13.3</ecNumber>
    </recommendedName>
</protein>
<dbReference type="PANTHER" id="PTHR45528:SF1">
    <property type="entry name" value="SENSOR HISTIDINE KINASE CPXA"/>
    <property type="match status" value="1"/>
</dbReference>
<dbReference type="FunFam" id="1.10.287.130:FF:000001">
    <property type="entry name" value="Two-component sensor histidine kinase"/>
    <property type="match status" value="1"/>
</dbReference>
<dbReference type="SUPFAM" id="SSF55874">
    <property type="entry name" value="ATPase domain of HSP90 chaperone/DNA topoisomerase II/histidine kinase"/>
    <property type="match status" value="1"/>
</dbReference>
<dbReference type="RefSeq" id="WP_013172422.1">
    <property type="nucleotide sequence ID" value="NC_014219.1"/>
</dbReference>
<proteinExistence type="predicted"/>
<dbReference type="AlphaFoldDB" id="D6XT62"/>
<sequence>MRASLRLKTWFFIVLFTLTSMVSLVFLTNYLYESFYLTHQTEQLEGRGNNLAQVYYQAETPEQLDYFYDLAEFMARCAVANIQITDMGEFNSRIPRSVPLQEDEFALTDFENEQLTAGETIRFTREGYEKDHLIIMLPLMEEGDAGPQGIITISTAVNAAFSPFESLRGILFLSMGVAFVVIVFVLHKMTNYVIDPIRRMIAASKSWGEGDFSQKVDVKTTDEIGQLADAFNQMTYSLDEADKKKQEFLGNVSHELRTPLSYLKGYSEVLLEKHRKGEALDEKHIEKIQAEGNRMEKLIHDLLDLARLEGDTYPMDKMPMPLAQLVEDVCERMNLIAEKDDVTVNLELDYGIIIEGDESRLEQVISNLIENAIRYGKQGKQIDVSLEQADGKAVLRVRDYGAGMPPETLTRLTERFYRVDRTRSKQLGGTGLGLTIVNEIVKKHDGQLSFESVEGEGATAIVQIPCFDDEMN</sequence>
<dbReference type="InterPro" id="IPR003661">
    <property type="entry name" value="HisK_dim/P_dom"/>
</dbReference>
<evidence type="ECO:0000256" key="9">
    <source>
        <dbReference type="ARBA" id="ARBA00022777"/>
    </source>
</evidence>
<dbReference type="STRING" id="439292.Bsel_1486"/>
<name>D6XT62_BACIE</name>
<keyword evidence="18" id="KW-1185">Reference proteome</keyword>
<gene>
    <name evidence="17" type="ordered locus">Bsel_1486</name>
</gene>
<dbReference type="GO" id="GO:0005886">
    <property type="term" value="C:plasma membrane"/>
    <property type="evidence" value="ECO:0007669"/>
    <property type="project" value="UniProtKB-SubCell"/>
</dbReference>
<evidence type="ECO:0000256" key="6">
    <source>
        <dbReference type="ARBA" id="ARBA00022679"/>
    </source>
</evidence>
<keyword evidence="9 17" id="KW-0418">Kinase</keyword>